<feature type="domain" description="HTH IS21-type" evidence="5">
    <location>
        <begin position="5"/>
        <end position="71"/>
    </location>
</feature>
<reference evidence="7" key="1">
    <citation type="submission" date="2024-06" db="EMBL/GenBank/DDBJ databases">
        <title>Lacrimispora cavernae sp. nov., a novel anaerobe isolated from bat guano pile inside a cave.</title>
        <authorList>
            <person name="Miller S.L."/>
            <person name="Lu N."/>
            <person name="King J."/>
            <person name="Sankaranarayanan K."/>
            <person name="Lawson P.A."/>
        </authorList>
    </citation>
    <scope>NUCLEOTIDE SEQUENCE</scope>
    <source>
        <strain evidence="7">BS-2</strain>
    </source>
</reference>
<dbReference type="Pfam" id="PF00665">
    <property type="entry name" value="rve"/>
    <property type="match status" value="1"/>
</dbReference>
<dbReference type="SUPFAM" id="SSF46689">
    <property type="entry name" value="Homeodomain-like"/>
    <property type="match status" value="1"/>
</dbReference>
<dbReference type="Gene3D" id="3.30.420.10">
    <property type="entry name" value="Ribonuclease H-like superfamily/Ribonuclease H"/>
    <property type="match status" value="1"/>
</dbReference>
<dbReference type="GO" id="GO:0003677">
    <property type="term" value="F:DNA binding"/>
    <property type="evidence" value="ECO:0007669"/>
    <property type="project" value="UniProtKB-KW"/>
</dbReference>
<dbReference type="PROSITE" id="PS50994">
    <property type="entry name" value="INTEGRASE"/>
    <property type="match status" value="1"/>
</dbReference>
<dbReference type="EMBL" id="CP157940">
    <property type="protein sequence ID" value="XBS52798.1"/>
    <property type="molecule type" value="Genomic_DNA"/>
</dbReference>
<evidence type="ECO:0000256" key="4">
    <source>
        <dbReference type="ARBA" id="ARBA00023172"/>
    </source>
</evidence>
<dbReference type="Pfam" id="PF22483">
    <property type="entry name" value="Mu-transpos_C_2"/>
    <property type="match status" value="1"/>
</dbReference>
<keyword evidence="3" id="KW-0238">DNA-binding</keyword>
<dbReference type="Gene3D" id="1.10.10.60">
    <property type="entry name" value="Homeodomain-like"/>
    <property type="match status" value="1"/>
</dbReference>
<evidence type="ECO:0000256" key="3">
    <source>
        <dbReference type="ARBA" id="ARBA00023125"/>
    </source>
</evidence>
<dbReference type="GO" id="GO:0032196">
    <property type="term" value="P:transposition"/>
    <property type="evidence" value="ECO:0007669"/>
    <property type="project" value="UniProtKB-KW"/>
</dbReference>
<keyword evidence="4" id="KW-0233">DNA recombination</keyword>
<comment type="similarity">
    <text evidence="1">Belongs to the transposase IS21/IS408/IS1162 family.</text>
</comment>
<dbReference type="SUPFAM" id="SSF53098">
    <property type="entry name" value="Ribonuclease H-like"/>
    <property type="match status" value="1"/>
</dbReference>
<keyword evidence="2" id="KW-0815">Transposition</keyword>
<gene>
    <name evidence="7" type="primary">istA</name>
    <name evidence="8" type="ORF">ABFV83_09070</name>
    <name evidence="7" type="ORF">ABFV83_13215</name>
</gene>
<evidence type="ECO:0000313" key="8">
    <source>
        <dbReference type="EMBL" id="XBS55917.1"/>
    </source>
</evidence>
<dbReference type="InterPro" id="IPR054353">
    <property type="entry name" value="IstA-like_C"/>
</dbReference>
<dbReference type="InterPro" id="IPR012337">
    <property type="entry name" value="RNaseH-like_sf"/>
</dbReference>
<dbReference type="EMBL" id="CP157940">
    <property type="protein sequence ID" value="XBS55917.1"/>
    <property type="molecule type" value="Genomic_DNA"/>
</dbReference>
<dbReference type="PANTHER" id="PTHR35004">
    <property type="entry name" value="TRANSPOSASE RV3428C-RELATED"/>
    <property type="match status" value="1"/>
</dbReference>
<dbReference type="InterPro" id="IPR009057">
    <property type="entry name" value="Homeodomain-like_sf"/>
</dbReference>
<protein>
    <submittedName>
        <fullName evidence="7">IS21 family transposase</fullName>
    </submittedName>
</protein>
<name>A0AAU7PKJ4_9FIRM</name>
<evidence type="ECO:0000256" key="2">
    <source>
        <dbReference type="ARBA" id="ARBA00022578"/>
    </source>
</evidence>
<dbReference type="PROSITE" id="PS50531">
    <property type="entry name" value="HTH_IS21"/>
    <property type="match status" value="1"/>
</dbReference>
<dbReference type="InterPro" id="IPR017894">
    <property type="entry name" value="HTH_IS21_transposase_type"/>
</dbReference>
<proteinExistence type="inferred from homology"/>
<dbReference type="InterPro" id="IPR036397">
    <property type="entry name" value="RNaseH_sf"/>
</dbReference>
<dbReference type="AlphaFoldDB" id="A0AAU7PKJ4"/>
<evidence type="ECO:0000256" key="1">
    <source>
        <dbReference type="ARBA" id="ARBA00009277"/>
    </source>
</evidence>
<sequence length="498" mass="57095">MLEVDMKTTIMTLYQKGYNKTQIGKMLGVDRKTVRKVLREETQGKELLQETQEGTWPSMLDEYREYIEIQLSKELSITRIHQDLQKEFGVACGYTTLRDYVKKIRKSQPHAYMVLHSLPGEEAQVDFGYIGTLKVNGTPRKAWIFVMSLSYSRYMYVAVTLDQSVQTFIRCHTEAFRYFGGVPQTVKIDNLKAAIVEADFYEPTVQRTYAAFAGHYGFLPNPCRVYTPTDKGKVESNVKYVKENCFKGRDFKELEHAKLFLLSWLKETANRRIHGTTGRKPETVYLETEKAYLKPLPAQDFLFSKSGTATVRTDCHIVHGGNYYSVPYTYIGMDVDVIEVNHLLKIYHAGKEIALHSLCENAKGEHVTDKKHYPSTKTITQEELLSSYREKMAEVGSGALAFLEAFKDTDMYQCHHYRSISGILALRKKYGEDAIDKACKRACHYGNITYRAVKRICESGLYNLPLEDAQESSMEGRSKIRNLSDYRQMTGLGVISHE</sequence>
<dbReference type="NCBIfam" id="NF033546">
    <property type="entry name" value="transpos_IS21"/>
    <property type="match status" value="1"/>
</dbReference>
<dbReference type="GO" id="GO:0015074">
    <property type="term" value="P:DNA integration"/>
    <property type="evidence" value="ECO:0007669"/>
    <property type="project" value="InterPro"/>
</dbReference>
<dbReference type="InterPro" id="IPR001584">
    <property type="entry name" value="Integrase_cat-core"/>
</dbReference>
<dbReference type="RefSeq" id="WP_349944477.1">
    <property type="nucleotide sequence ID" value="NZ_CP157940.1"/>
</dbReference>
<evidence type="ECO:0000259" key="6">
    <source>
        <dbReference type="PROSITE" id="PS50994"/>
    </source>
</evidence>
<evidence type="ECO:0000259" key="5">
    <source>
        <dbReference type="PROSITE" id="PS50531"/>
    </source>
</evidence>
<feature type="domain" description="Integrase catalytic" evidence="6">
    <location>
        <begin position="115"/>
        <end position="289"/>
    </location>
</feature>
<dbReference type="GO" id="GO:0006310">
    <property type="term" value="P:DNA recombination"/>
    <property type="evidence" value="ECO:0007669"/>
    <property type="project" value="UniProtKB-KW"/>
</dbReference>
<organism evidence="7">
    <name type="scientific">Lacrimispora sp. BS-2</name>
    <dbReference type="NCBI Taxonomy" id="3151850"/>
    <lineage>
        <taxon>Bacteria</taxon>
        <taxon>Bacillati</taxon>
        <taxon>Bacillota</taxon>
        <taxon>Clostridia</taxon>
        <taxon>Lachnospirales</taxon>
        <taxon>Lachnospiraceae</taxon>
        <taxon>Lacrimispora</taxon>
    </lineage>
</organism>
<accession>A0AAU7PKJ4</accession>
<evidence type="ECO:0000313" key="7">
    <source>
        <dbReference type="EMBL" id="XBS52798.1"/>
    </source>
</evidence>